<keyword evidence="1" id="KW-0812">Transmembrane</keyword>
<evidence type="ECO:0008006" key="4">
    <source>
        <dbReference type="Google" id="ProtNLM"/>
    </source>
</evidence>
<proteinExistence type="predicted"/>
<comment type="caution">
    <text evidence="2">The sequence shown here is derived from an EMBL/GenBank/DDBJ whole genome shotgun (WGS) entry which is preliminary data.</text>
</comment>
<dbReference type="RefSeq" id="WP_153442141.1">
    <property type="nucleotide sequence ID" value="NZ_JACIGA010000003.1"/>
</dbReference>
<feature type="transmembrane region" description="Helical" evidence="1">
    <location>
        <begin position="66"/>
        <end position="84"/>
    </location>
</feature>
<feature type="transmembrane region" description="Helical" evidence="1">
    <location>
        <begin position="96"/>
        <end position="114"/>
    </location>
</feature>
<dbReference type="Proteomes" id="UP000439983">
    <property type="component" value="Unassembled WGS sequence"/>
</dbReference>
<keyword evidence="3" id="KW-1185">Reference proteome</keyword>
<dbReference type="EMBL" id="WITC01000120">
    <property type="protein sequence ID" value="MQX18368.1"/>
    <property type="molecule type" value="Genomic_DNA"/>
</dbReference>
<keyword evidence="1" id="KW-0472">Membrane</keyword>
<dbReference type="AlphaFoldDB" id="A0A6N7LMB2"/>
<organism evidence="2 3">
    <name type="scientific">Sinorhizobium terangae</name>
    <dbReference type="NCBI Taxonomy" id="110322"/>
    <lineage>
        <taxon>Bacteria</taxon>
        <taxon>Pseudomonadati</taxon>
        <taxon>Pseudomonadota</taxon>
        <taxon>Alphaproteobacteria</taxon>
        <taxon>Hyphomicrobiales</taxon>
        <taxon>Rhizobiaceae</taxon>
        <taxon>Sinorhizobium/Ensifer group</taxon>
        <taxon>Sinorhizobium</taxon>
    </lineage>
</organism>
<reference evidence="2 3" key="1">
    <citation type="journal article" date="2013" name="Genome Biol.">
        <title>Comparative genomics of the core and accessory genomes of 48 Sinorhizobium strains comprising five genospecies.</title>
        <authorList>
            <person name="Sugawara M."/>
            <person name="Epstein B."/>
            <person name="Badgley B.D."/>
            <person name="Unno T."/>
            <person name="Xu L."/>
            <person name="Reese J."/>
            <person name="Gyaneshwar P."/>
            <person name="Denny R."/>
            <person name="Mudge J."/>
            <person name="Bharti A.K."/>
            <person name="Farmer A.D."/>
            <person name="May G.D."/>
            <person name="Woodward J.E."/>
            <person name="Medigue C."/>
            <person name="Vallenet D."/>
            <person name="Lajus A."/>
            <person name="Rouy Z."/>
            <person name="Martinez-Vaz B."/>
            <person name="Tiffin P."/>
            <person name="Young N.D."/>
            <person name="Sadowsky M.J."/>
        </authorList>
    </citation>
    <scope>NUCLEOTIDE SEQUENCE [LARGE SCALE GENOMIC DNA]</scope>
    <source>
        <strain evidence="2 3">USDA4894</strain>
    </source>
</reference>
<feature type="transmembrane region" description="Helical" evidence="1">
    <location>
        <begin position="134"/>
        <end position="157"/>
    </location>
</feature>
<dbReference type="OrthoDB" id="6196651at2"/>
<feature type="transmembrane region" description="Helical" evidence="1">
    <location>
        <begin position="40"/>
        <end position="60"/>
    </location>
</feature>
<sequence length="173" mass="18203">MANPLSTLGIVHTAISLAPVVAGLYGFARHGAILPQTRSGKFYLSSLVLSVLTSFGLSSTGGFNEGHALGIVTLVAVAGSLAAARTDRLGRLKPYLLSFGLSFSFFLLIVPAINESLTRLPASQPLASGPESPIVRTTLMVWLVIFLSGVSLQAYLLRRRAVAVKAARAPLSR</sequence>
<evidence type="ECO:0000313" key="2">
    <source>
        <dbReference type="EMBL" id="MQX18368.1"/>
    </source>
</evidence>
<feature type="transmembrane region" description="Helical" evidence="1">
    <location>
        <begin position="6"/>
        <end position="28"/>
    </location>
</feature>
<accession>A0A6N7LMB2</accession>
<evidence type="ECO:0000313" key="3">
    <source>
        <dbReference type="Proteomes" id="UP000439983"/>
    </source>
</evidence>
<evidence type="ECO:0000256" key="1">
    <source>
        <dbReference type="SAM" id="Phobius"/>
    </source>
</evidence>
<name>A0A6N7LMB2_SINTE</name>
<protein>
    <recommendedName>
        <fullName evidence="4">DUF2306 domain-containing protein</fullName>
    </recommendedName>
</protein>
<keyword evidence="1" id="KW-1133">Transmembrane helix</keyword>
<gene>
    <name evidence="2" type="ORF">GHK62_27655</name>
</gene>